<evidence type="ECO:0000256" key="6">
    <source>
        <dbReference type="ARBA" id="ARBA00023134"/>
    </source>
</evidence>
<keyword evidence="4" id="KW-0460">Magnesium</keyword>
<keyword evidence="6" id="KW-0342">GTP-binding</keyword>
<name>A0A840HTX5_9SPHN</name>
<dbReference type="InterPro" id="IPR008225">
    <property type="entry name" value="F420-0_g-glutamyl_ligase"/>
</dbReference>
<dbReference type="InterPro" id="IPR002847">
    <property type="entry name" value="F420-0_gamma-glut_ligase-dom"/>
</dbReference>
<evidence type="ECO:0000256" key="7">
    <source>
        <dbReference type="ARBA" id="ARBA00023211"/>
    </source>
</evidence>
<dbReference type="GO" id="GO:0005525">
    <property type="term" value="F:GTP binding"/>
    <property type="evidence" value="ECO:0007669"/>
    <property type="project" value="UniProtKB-KW"/>
</dbReference>
<dbReference type="EC" id="6.3.2.31" evidence="9"/>
<evidence type="ECO:0000259" key="8">
    <source>
        <dbReference type="Pfam" id="PF01996"/>
    </source>
</evidence>
<accession>A0A840HTX5</accession>
<keyword evidence="7" id="KW-0464">Manganese</keyword>
<keyword evidence="1 9" id="KW-0436">Ligase</keyword>
<dbReference type="RefSeq" id="WP_184474953.1">
    <property type="nucleotide sequence ID" value="NZ_JACHOV010000004.1"/>
</dbReference>
<dbReference type="GO" id="GO:0052618">
    <property type="term" value="F:coenzyme F420-0:L-glutamate ligase activity"/>
    <property type="evidence" value="ECO:0007669"/>
    <property type="project" value="UniProtKB-EC"/>
</dbReference>
<dbReference type="Pfam" id="PF01996">
    <property type="entry name" value="F420_ligase"/>
    <property type="match status" value="1"/>
</dbReference>
<proteinExistence type="predicted"/>
<dbReference type="Gene3D" id="3.90.1660.10">
    <property type="entry name" value="CofE-like domain"/>
    <property type="match status" value="1"/>
</dbReference>
<evidence type="ECO:0000256" key="5">
    <source>
        <dbReference type="ARBA" id="ARBA00022958"/>
    </source>
</evidence>
<dbReference type="AlphaFoldDB" id="A0A840HTX5"/>
<dbReference type="GO" id="GO:0052619">
    <property type="term" value="F:coenzyme F420-1:gamma-L-glutamate ligase activity"/>
    <property type="evidence" value="ECO:0007669"/>
    <property type="project" value="UniProtKB-EC"/>
</dbReference>
<dbReference type="EMBL" id="JACHOV010000004">
    <property type="protein sequence ID" value="MBB4641151.1"/>
    <property type="molecule type" value="Genomic_DNA"/>
</dbReference>
<dbReference type="PANTHER" id="PTHR47917:SF1">
    <property type="entry name" value="COENZYME F420:L-GLUTAMATE LIGASE"/>
    <property type="match status" value="1"/>
</dbReference>
<comment type="caution">
    <text evidence="9">The sequence shown here is derived from an EMBL/GenBank/DDBJ whole genome shotgun (WGS) entry which is preliminary data.</text>
</comment>
<dbReference type="PANTHER" id="PTHR47917">
    <property type="match status" value="1"/>
</dbReference>
<evidence type="ECO:0000313" key="10">
    <source>
        <dbReference type="Proteomes" id="UP000575068"/>
    </source>
</evidence>
<dbReference type="GO" id="GO:0046872">
    <property type="term" value="F:metal ion binding"/>
    <property type="evidence" value="ECO:0007669"/>
    <property type="project" value="UniProtKB-KW"/>
</dbReference>
<evidence type="ECO:0000313" key="9">
    <source>
        <dbReference type="EMBL" id="MBB4641151.1"/>
    </source>
</evidence>
<protein>
    <submittedName>
        <fullName evidence="9">Coenzyme F420-0:L-glutamate ligase/coenzyme F420-1:gamma-L-glutamate ligase</fullName>
        <ecNumber evidence="9">6.3.2.31</ecNumber>
        <ecNumber evidence="9">6.3.2.34</ecNumber>
    </submittedName>
</protein>
<evidence type="ECO:0000256" key="2">
    <source>
        <dbReference type="ARBA" id="ARBA00022723"/>
    </source>
</evidence>
<keyword evidence="3" id="KW-0547">Nucleotide-binding</keyword>
<sequence>MIQIHPLTGIDEVEPNASLDDLLADRIIALGLAPFQEGDILVVTQKIVSKSEDRFVDLAKVEPGAEALRLAEITAKDPRLVEVVLSESSAVLRAVPHVLITQHRCGHIMANAGVDRSNIGGRDGDLALLLPQDSDASAERLRVSLSTRFPQAPAVVISDSFGRPWRMGVVGVALGASGLPALLDKRGEHDRDGRALEVTQIALADMVATAAGLAMGEGAEGVPAALVRGLSWPEGARPASALVRPLQEDLFR</sequence>
<reference evidence="9 10" key="1">
    <citation type="submission" date="2020-08" db="EMBL/GenBank/DDBJ databases">
        <title>Genomic Encyclopedia of Type Strains, Phase IV (KMG-IV): sequencing the most valuable type-strain genomes for metagenomic binning, comparative biology and taxonomic classification.</title>
        <authorList>
            <person name="Goeker M."/>
        </authorList>
    </citation>
    <scope>NUCLEOTIDE SEQUENCE [LARGE SCALE GENOMIC DNA]</scope>
    <source>
        <strain evidence="9 10">DSM 7465</strain>
    </source>
</reference>
<evidence type="ECO:0000256" key="3">
    <source>
        <dbReference type="ARBA" id="ARBA00022741"/>
    </source>
</evidence>
<keyword evidence="5" id="KW-0630">Potassium</keyword>
<dbReference type="Proteomes" id="UP000575068">
    <property type="component" value="Unassembled WGS sequence"/>
</dbReference>
<gene>
    <name evidence="9" type="ORF">HNQ99_001455</name>
</gene>
<organism evidence="9 10">
    <name type="scientific">Rhizorhapis suberifaciens</name>
    <name type="common">corky root of lettuce</name>
    <dbReference type="NCBI Taxonomy" id="13656"/>
    <lineage>
        <taxon>Bacteria</taxon>
        <taxon>Pseudomonadati</taxon>
        <taxon>Pseudomonadota</taxon>
        <taxon>Alphaproteobacteria</taxon>
        <taxon>Sphingomonadales</taxon>
        <taxon>Sphingomonadaceae</taxon>
        <taxon>Rhizorhapis</taxon>
    </lineage>
</organism>
<dbReference type="EC" id="6.3.2.34" evidence="9"/>
<dbReference type="Gene3D" id="3.30.1330.100">
    <property type="entry name" value="CofE-like"/>
    <property type="match status" value="1"/>
</dbReference>
<keyword evidence="10" id="KW-1185">Reference proteome</keyword>
<keyword evidence="2" id="KW-0479">Metal-binding</keyword>
<feature type="domain" description="Coenzyme F420:L-glutamate ligase-like" evidence="8">
    <location>
        <begin position="10"/>
        <end position="229"/>
    </location>
</feature>
<dbReference type="SUPFAM" id="SSF144010">
    <property type="entry name" value="CofE-like"/>
    <property type="match status" value="1"/>
</dbReference>
<evidence type="ECO:0000256" key="1">
    <source>
        <dbReference type="ARBA" id="ARBA00022598"/>
    </source>
</evidence>
<dbReference type="NCBIfam" id="TIGR01916">
    <property type="entry name" value="F420_cofE"/>
    <property type="match status" value="1"/>
</dbReference>
<evidence type="ECO:0000256" key="4">
    <source>
        <dbReference type="ARBA" id="ARBA00022842"/>
    </source>
</evidence>